<organism evidence="2">
    <name type="scientific">Anopheles braziliensis</name>
    <dbReference type="NCBI Taxonomy" id="58242"/>
    <lineage>
        <taxon>Eukaryota</taxon>
        <taxon>Metazoa</taxon>
        <taxon>Ecdysozoa</taxon>
        <taxon>Arthropoda</taxon>
        <taxon>Hexapoda</taxon>
        <taxon>Insecta</taxon>
        <taxon>Pterygota</taxon>
        <taxon>Neoptera</taxon>
        <taxon>Endopterygota</taxon>
        <taxon>Diptera</taxon>
        <taxon>Nematocera</taxon>
        <taxon>Culicoidea</taxon>
        <taxon>Culicidae</taxon>
        <taxon>Anophelinae</taxon>
        <taxon>Anopheles</taxon>
    </lineage>
</organism>
<evidence type="ECO:0000313" key="2">
    <source>
        <dbReference type="EMBL" id="MBW33245.1"/>
    </source>
</evidence>
<feature type="compositionally biased region" description="Low complexity" evidence="1">
    <location>
        <begin position="50"/>
        <end position="68"/>
    </location>
</feature>
<protein>
    <submittedName>
        <fullName evidence="2">Putative secreted peptide</fullName>
    </submittedName>
</protein>
<reference evidence="2" key="1">
    <citation type="submission" date="2018-01" db="EMBL/GenBank/DDBJ databases">
        <title>An insight into the sialome of Amazonian anophelines.</title>
        <authorList>
            <person name="Ribeiro J.M."/>
            <person name="Scarpassa V."/>
            <person name="Calvo E."/>
        </authorList>
    </citation>
    <scope>NUCLEOTIDE SEQUENCE</scope>
    <source>
        <tissue evidence="2">Salivary glands</tissue>
    </source>
</reference>
<sequence>MIDSPPFLLNVLVLPMLASTSLRRAIASWSRWPLAQVFRLPHAVDHALKSPATSSGRRRSSTSTIASSMPLNCPSDHRGGA</sequence>
<accession>A0A2M3ZXM1</accession>
<name>A0A2M3ZXM1_9DIPT</name>
<proteinExistence type="predicted"/>
<feature type="region of interest" description="Disordered" evidence="1">
    <location>
        <begin position="49"/>
        <end position="81"/>
    </location>
</feature>
<dbReference type="AlphaFoldDB" id="A0A2M3ZXM1"/>
<dbReference type="EMBL" id="GGFM01012494">
    <property type="protein sequence ID" value="MBW33245.1"/>
    <property type="molecule type" value="Transcribed_RNA"/>
</dbReference>
<evidence type="ECO:0000256" key="1">
    <source>
        <dbReference type="SAM" id="MobiDB-lite"/>
    </source>
</evidence>